<reference evidence="3" key="1">
    <citation type="submission" date="2016-06" db="EMBL/GenBank/DDBJ databases">
        <title>Parallel loss of symbiosis genes in relatives of nitrogen-fixing non-legume Parasponia.</title>
        <authorList>
            <person name="Van Velzen R."/>
            <person name="Holmer R."/>
            <person name="Bu F."/>
            <person name="Rutten L."/>
            <person name="Van Zeijl A."/>
            <person name="Liu W."/>
            <person name="Santuari L."/>
            <person name="Cao Q."/>
            <person name="Sharma T."/>
            <person name="Shen D."/>
            <person name="Roswanjaya Y."/>
            <person name="Wardhani T."/>
            <person name="Kalhor M.S."/>
            <person name="Jansen J."/>
            <person name="Van den Hoogen J."/>
            <person name="Gungor B."/>
            <person name="Hartog M."/>
            <person name="Hontelez J."/>
            <person name="Verver J."/>
            <person name="Yang W.-C."/>
            <person name="Schijlen E."/>
            <person name="Repin R."/>
            <person name="Schilthuizen M."/>
            <person name="Schranz E."/>
            <person name="Heidstra R."/>
            <person name="Miyata K."/>
            <person name="Fedorova E."/>
            <person name="Kohlen W."/>
            <person name="Bisseling T."/>
            <person name="Smit S."/>
            <person name="Geurts R."/>
        </authorList>
    </citation>
    <scope>NUCLEOTIDE SEQUENCE [LARGE SCALE GENOMIC DNA]</scope>
    <source>
        <strain evidence="3">cv. RG33-2</strain>
    </source>
</reference>
<sequence length="44" mass="4846">MNRKQIKNIVPPYGLQNCSRNPPTFSSPPLSHGNGSMHEINLGL</sequence>
<proteinExistence type="predicted"/>
<evidence type="ECO:0000313" key="3">
    <source>
        <dbReference type="Proteomes" id="UP000237000"/>
    </source>
</evidence>
<organism evidence="2 3">
    <name type="scientific">Trema orientale</name>
    <name type="common">Charcoal tree</name>
    <name type="synonym">Celtis orientalis</name>
    <dbReference type="NCBI Taxonomy" id="63057"/>
    <lineage>
        <taxon>Eukaryota</taxon>
        <taxon>Viridiplantae</taxon>
        <taxon>Streptophyta</taxon>
        <taxon>Embryophyta</taxon>
        <taxon>Tracheophyta</taxon>
        <taxon>Spermatophyta</taxon>
        <taxon>Magnoliopsida</taxon>
        <taxon>eudicotyledons</taxon>
        <taxon>Gunneridae</taxon>
        <taxon>Pentapetalae</taxon>
        <taxon>rosids</taxon>
        <taxon>fabids</taxon>
        <taxon>Rosales</taxon>
        <taxon>Cannabaceae</taxon>
        <taxon>Trema</taxon>
    </lineage>
</organism>
<accession>A0A2P5FLD9</accession>
<dbReference type="AlphaFoldDB" id="A0A2P5FLD9"/>
<evidence type="ECO:0000256" key="1">
    <source>
        <dbReference type="SAM" id="MobiDB-lite"/>
    </source>
</evidence>
<gene>
    <name evidence="2" type="ORF">TorRG33x02_055220</name>
</gene>
<dbReference type="EMBL" id="JXTC01000023">
    <property type="protein sequence ID" value="PON98622.1"/>
    <property type="molecule type" value="Genomic_DNA"/>
</dbReference>
<dbReference type="InParanoid" id="A0A2P5FLD9"/>
<name>A0A2P5FLD9_TREOI</name>
<feature type="region of interest" description="Disordered" evidence="1">
    <location>
        <begin position="1"/>
        <end position="44"/>
    </location>
</feature>
<dbReference type="Proteomes" id="UP000237000">
    <property type="component" value="Unassembled WGS sequence"/>
</dbReference>
<comment type="caution">
    <text evidence="2">The sequence shown here is derived from an EMBL/GenBank/DDBJ whole genome shotgun (WGS) entry which is preliminary data.</text>
</comment>
<keyword evidence="3" id="KW-1185">Reference proteome</keyword>
<protein>
    <submittedName>
        <fullName evidence="2">Uncharacterized protein</fullName>
    </submittedName>
</protein>
<evidence type="ECO:0000313" key="2">
    <source>
        <dbReference type="EMBL" id="PON98622.1"/>
    </source>
</evidence>
<feature type="compositionally biased region" description="Polar residues" evidence="1">
    <location>
        <begin position="16"/>
        <end position="29"/>
    </location>
</feature>